<dbReference type="FunFam" id="3.40.50.720:FF:000084">
    <property type="entry name" value="Short-chain dehydrogenase reductase"/>
    <property type="match status" value="1"/>
</dbReference>
<sequence length="262" mass="26777">MSGDLVGRVAVVTGAGGGIGLACVQHLHAAGARIVGADLDVSGLEPLTASGEVLGVPADLRDPRGAATVMEAAAGAFGRIDILVNNAGVAPVRSGFLETGDADWSATLELNLLGYVRAARAAIPMMRSTGAGALIHIASEAARMPNPRLPDYSVSKAGVLMLSKVLAAEFTSQGIRSNVVSPAFIRSPIYDRPGGIAESLAEEFGVDKETALRRYVELNRIPVGRLGTADEVAAVVAFLASERASFISGANFAVDGGVTPTV</sequence>
<dbReference type="AlphaFoldDB" id="A0A060ZNV2"/>
<protein>
    <submittedName>
        <fullName evidence="4">NAD(P)-dependent dehydrogenase (Short-subunit alcohol dehydrogenase family)</fullName>
    </submittedName>
    <submittedName>
        <fullName evidence="3">Short-chain dehydrogenase/reductase SDR</fullName>
    </submittedName>
</protein>
<dbReference type="EMBL" id="LK022848">
    <property type="protein sequence ID" value="CDR04555.1"/>
    <property type="molecule type" value="Genomic_DNA"/>
</dbReference>
<organism evidence="3">
    <name type="scientific">Streptomyces iranensis</name>
    <dbReference type="NCBI Taxonomy" id="576784"/>
    <lineage>
        <taxon>Bacteria</taxon>
        <taxon>Bacillati</taxon>
        <taxon>Actinomycetota</taxon>
        <taxon>Actinomycetes</taxon>
        <taxon>Kitasatosporales</taxon>
        <taxon>Streptomycetaceae</taxon>
        <taxon>Streptomyces</taxon>
        <taxon>Streptomyces violaceusniger group</taxon>
    </lineage>
</organism>
<name>A0A060ZNV2_9ACTN</name>
<dbReference type="RefSeq" id="WP_044568192.1">
    <property type="nucleotide sequence ID" value="NZ_BAABDR010000025.1"/>
</dbReference>
<dbReference type="PROSITE" id="PS00061">
    <property type="entry name" value="ADH_SHORT"/>
    <property type="match status" value="1"/>
</dbReference>
<comment type="similarity">
    <text evidence="1">Belongs to the short-chain dehydrogenases/reductases (SDR) family.</text>
</comment>
<dbReference type="GO" id="GO:0016616">
    <property type="term" value="F:oxidoreductase activity, acting on the CH-OH group of donors, NAD or NADP as acceptor"/>
    <property type="evidence" value="ECO:0007669"/>
    <property type="project" value="TreeGrafter"/>
</dbReference>
<proteinExistence type="inferred from homology"/>
<dbReference type="GO" id="GO:0030497">
    <property type="term" value="P:fatty acid elongation"/>
    <property type="evidence" value="ECO:0007669"/>
    <property type="project" value="TreeGrafter"/>
</dbReference>
<evidence type="ECO:0000256" key="1">
    <source>
        <dbReference type="ARBA" id="ARBA00006484"/>
    </source>
</evidence>
<reference evidence="3" key="1">
    <citation type="submission" date="2014-05" db="EMBL/GenBank/DDBJ databases">
        <authorList>
            <person name="Horn Fabian"/>
        </authorList>
    </citation>
    <scope>NUCLEOTIDE SEQUENCE</scope>
</reference>
<dbReference type="InterPro" id="IPR002347">
    <property type="entry name" value="SDR_fam"/>
</dbReference>
<dbReference type="InterPro" id="IPR020904">
    <property type="entry name" value="Sc_DH/Rdtase_CS"/>
</dbReference>
<dbReference type="SUPFAM" id="SSF51735">
    <property type="entry name" value="NAD(P)-binding Rossmann-fold domains"/>
    <property type="match status" value="1"/>
</dbReference>
<dbReference type="PANTHER" id="PTHR42760">
    <property type="entry name" value="SHORT-CHAIN DEHYDROGENASES/REDUCTASES FAMILY MEMBER"/>
    <property type="match status" value="1"/>
</dbReference>
<accession>A0A060ZNV2</accession>
<reference evidence="4 5" key="2">
    <citation type="submission" date="2021-03" db="EMBL/GenBank/DDBJ databases">
        <title>Genomic Encyclopedia of Type Strains, Phase IV (KMG-IV): sequencing the most valuable type-strain genomes for metagenomic binning, comparative biology and taxonomic classification.</title>
        <authorList>
            <person name="Goeker M."/>
        </authorList>
    </citation>
    <scope>NUCLEOTIDE SEQUENCE [LARGE SCALE GENOMIC DNA]</scope>
    <source>
        <strain evidence="4 5">DSM 41954</strain>
    </source>
</reference>
<dbReference type="Gene3D" id="3.40.50.720">
    <property type="entry name" value="NAD(P)-binding Rossmann-like Domain"/>
    <property type="match status" value="1"/>
</dbReference>
<dbReference type="PRINTS" id="PR00080">
    <property type="entry name" value="SDRFAMILY"/>
</dbReference>
<evidence type="ECO:0000313" key="4">
    <source>
        <dbReference type="EMBL" id="MBP2062701.1"/>
    </source>
</evidence>
<dbReference type="HOGENOM" id="CLU_010194_1_0_11"/>
<evidence type="ECO:0000313" key="3">
    <source>
        <dbReference type="EMBL" id="CDR04555.1"/>
    </source>
</evidence>
<dbReference type="InterPro" id="IPR036291">
    <property type="entry name" value="NAD(P)-bd_dom_sf"/>
</dbReference>
<dbReference type="PRINTS" id="PR00081">
    <property type="entry name" value="GDHRDH"/>
</dbReference>
<dbReference type="PANTHER" id="PTHR42760:SF123">
    <property type="entry name" value="OXIDOREDUCTASE"/>
    <property type="match status" value="1"/>
</dbReference>
<dbReference type="EMBL" id="JAGGLR010000009">
    <property type="protein sequence ID" value="MBP2062701.1"/>
    <property type="molecule type" value="Genomic_DNA"/>
</dbReference>
<keyword evidence="2" id="KW-0560">Oxidoreductase</keyword>
<evidence type="ECO:0000256" key="2">
    <source>
        <dbReference type="ARBA" id="ARBA00023002"/>
    </source>
</evidence>
<evidence type="ECO:0000313" key="5">
    <source>
        <dbReference type="Proteomes" id="UP000756710"/>
    </source>
</evidence>
<keyword evidence="5" id="KW-1185">Reference proteome</keyword>
<gene>
    <name evidence="4" type="ORF">J2Z30_003720</name>
    <name evidence="3" type="ORF">SIRAN1713</name>
</gene>
<dbReference type="Proteomes" id="UP000756710">
    <property type="component" value="Unassembled WGS sequence"/>
</dbReference>
<dbReference type="Pfam" id="PF13561">
    <property type="entry name" value="adh_short_C2"/>
    <property type="match status" value="1"/>
</dbReference>